<dbReference type="eggNOG" id="ENOG502TDBC">
    <property type="taxonomic scope" value="Eukaryota"/>
</dbReference>
<dbReference type="Proteomes" id="UP000094526">
    <property type="component" value="Unassembled WGS sequence"/>
</dbReference>
<dbReference type="PANTHER" id="PTHR37017">
    <property type="entry name" value="AB HYDROLASE-1 DOMAIN-CONTAINING PROTEIN-RELATED"/>
    <property type="match status" value="1"/>
</dbReference>
<comment type="caution">
    <text evidence="2">The sequence shown here is derived from an EMBL/GenBank/DDBJ whole genome shotgun (WGS) entry which is preliminary data.</text>
</comment>
<proteinExistence type="predicted"/>
<dbReference type="PANTHER" id="PTHR37017:SF11">
    <property type="entry name" value="ESTERASE_LIPASE_THIOESTERASE DOMAIN-CONTAINING PROTEIN"/>
    <property type="match status" value="1"/>
</dbReference>
<name>A0A1C1CCC3_9EURO</name>
<feature type="domain" description="AB hydrolase-1" evidence="1">
    <location>
        <begin position="18"/>
        <end position="254"/>
    </location>
</feature>
<keyword evidence="3" id="KW-1185">Reference proteome</keyword>
<evidence type="ECO:0000313" key="3">
    <source>
        <dbReference type="Proteomes" id="UP000094526"/>
    </source>
</evidence>
<dbReference type="AlphaFoldDB" id="A0A1C1CCC3"/>
<dbReference type="InterPro" id="IPR000073">
    <property type="entry name" value="AB_hydrolase_1"/>
</dbReference>
<dbReference type="InterPro" id="IPR029058">
    <property type="entry name" value="AB_hydrolase_fold"/>
</dbReference>
<evidence type="ECO:0000259" key="1">
    <source>
        <dbReference type="Pfam" id="PF12697"/>
    </source>
</evidence>
<keyword evidence="2" id="KW-0378">Hydrolase</keyword>
<accession>A0A1C1CCC3</accession>
<keyword evidence="2" id="KW-0645">Protease</keyword>
<dbReference type="Pfam" id="PF12697">
    <property type="entry name" value="Abhydrolase_6"/>
    <property type="match status" value="1"/>
</dbReference>
<reference evidence="3" key="1">
    <citation type="submission" date="2015-07" db="EMBL/GenBank/DDBJ databases">
        <authorList>
            <person name="Teixeira M.M."/>
            <person name="Souza R.C."/>
            <person name="Almeida L.G."/>
            <person name="Vicente V.A."/>
            <person name="de Hoog S."/>
            <person name="Bocca A.L."/>
            <person name="de Almeida S.R."/>
            <person name="Vasconcelos A.T."/>
            <person name="Felipe M.S."/>
        </authorList>
    </citation>
    <scope>NUCLEOTIDE SEQUENCE [LARGE SCALE GENOMIC DNA]</scope>
    <source>
        <strain evidence="3">KSF</strain>
    </source>
</reference>
<dbReference type="Gene3D" id="3.40.50.1820">
    <property type="entry name" value="alpha/beta hydrolase"/>
    <property type="match status" value="1"/>
</dbReference>
<dbReference type="GO" id="GO:0004177">
    <property type="term" value="F:aminopeptidase activity"/>
    <property type="evidence" value="ECO:0007669"/>
    <property type="project" value="UniProtKB-KW"/>
</dbReference>
<evidence type="ECO:0000313" key="2">
    <source>
        <dbReference type="EMBL" id="OCT46112.1"/>
    </source>
</evidence>
<dbReference type="SUPFAM" id="SSF53474">
    <property type="entry name" value="alpha/beta-Hydrolases"/>
    <property type="match status" value="1"/>
</dbReference>
<sequence length="265" mass="28415">MAESNATATQSLTSKPTIIIVHGAWHRPIHFHELSTALTSHGYKVIVPALPSVDKAPGEITPDGEADIATIRHAILAELDDAASPNDVILVPHSYGGIPSSGAVRGLDSASRAAAGKRTSVRAIAAITAAILPEGMNITGPDGEPAVREGLPALMNPPPATMFWQDVPAESETYRQAETNLNAMSTAALFDPCRFSAFEVVDVHYLLARDDQALKFHVQEAMVRRIRERGHVVRTEVLEACGHSPFLSRVPETVAFVRRSAGEHV</sequence>
<dbReference type="EMBL" id="LGRB01000016">
    <property type="protein sequence ID" value="OCT46112.1"/>
    <property type="molecule type" value="Genomic_DNA"/>
</dbReference>
<protein>
    <submittedName>
        <fullName evidence="2">Putative prolyl aminopeptidase protein</fullName>
    </submittedName>
</protein>
<organism evidence="2 3">
    <name type="scientific">Cladophialophora carrionii</name>
    <dbReference type="NCBI Taxonomy" id="86049"/>
    <lineage>
        <taxon>Eukaryota</taxon>
        <taxon>Fungi</taxon>
        <taxon>Dikarya</taxon>
        <taxon>Ascomycota</taxon>
        <taxon>Pezizomycotina</taxon>
        <taxon>Eurotiomycetes</taxon>
        <taxon>Chaetothyriomycetidae</taxon>
        <taxon>Chaetothyriales</taxon>
        <taxon>Herpotrichiellaceae</taxon>
        <taxon>Cladophialophora</taxon>
    </lineage>
</organism>
<dbReference type="VEuPathDB" id="FungiDB:CLCR_01299"/>
<dbReference type="STRING" id="86049.A0A1C1CCC3"/>
<dbReference type="InterPro" id="IPR052897">
    <property type="entry name" value="Sec-Metab_Biosynth_Hydrolase"/>
</dbReference>
<keyword evidence="2" id="KW-0031">Aminopeptidase</keyword>
<dbReference type="VEuPathDB" id="FungiDB:G647_09403"/>
<gene>
    <name evidence="2" type="ORF">CLCR_01299</name>
</gene>
<dbReference type="OrthoDB" id="408373at2759"/>